<dbReference type="EMBL" id="CAICSX020000001">
    <property type="protein sequence ID" value="CAD0211227.1"/>
    <property type="molecule type" value="Genomic_DNA"/>
</dbReference>
<dbReference type="AlphaFoldDB" id="A0AAN2A1N1"/>
<evidence type="ECO:0000313" key="3">
    <source>
        <dbReference type="Proteomes" id="UP000528185"/>
    </source>
</evidence>
<comment type="caution">
    <text evidence="2">The sequence shown here is derived from an EMBL/GenBank/DDBJ whole genome shotgun (WGS) entry which is preliminary data.</text>
</comment>
<dbReference type="Gene3D" id="3.90.320.10">
    <property type="match status" value="1"/>
</dbReference>
<name>A0AAN2A1N1_RHIRH</name>
<evidence type="ECO:0000313" key="2">
    <source>
        <dbReference type="EMBL" id="CAD0211227.1"/>
    </source>
</evidence>
<dbReference type="InterPro" id="IPR011604">
    <property type="entry name" value="PDDEXK-like_dom_sf"/>
</dbReference>
<dbReference type="InterPro" id="IPR024432">
    <property type="entry name" value="Put_RecE_PDDEXK-like_dom"/>
</dbReference>
<gene>
    <name evidence="2" type="primary">recE</name>
    <name evidence="2" type="ORF">AGRHK599_LOCUS1253</name>
</gene>
<reference evidence="2 3" key="1">
    <citation type="submission" date="2020-06" db="EMBL/GenBank/DDBJ databases">
        <authorList>
            <person name="De Coninck B."/>
            <person name="Ibrahim H."/>
        </authorList>
    </citation>
    <scope>NUCLEOTIDE SEQUENCE [LARGE SCALE GENOMIC DNA]</scope>
    <source>
        <strain evidence="2">Ag_rhizogenes_K599</strain>
    </source>
</reference>
<dbReference type="Proteomes" id="UP000528185">
    <property type="component" value="Unassembled WGS sequence"/>
</dbReference>
<proteinExistence type="predicted"/>
<dbReference type="RefSeq" id="WP_065115703.1">
    <property type="nucleotide sequence ID" value="NZ_CAICSX020000001.1"/>
</dbReference>
<sequence>MEKIVDQDRFQHISGIAGKLIGGLRRDRVWDGSQIKLGAVYSGVPIEAYHSDTELFDGFSISSSGLRAVLKRPSEYWGFSPYNPNPFEKPEKDSLEFGKAAHMLLLGEEGFKERYVLRPEKYPDEKGNKKPWSGNSNWCKKWLADQKNAGRVVITDTDISHIRHIANSLQSKEAIRLGILNGRIERSIFCKHGDIWLKARPDVVPNDSGDFVDLKTAASVDDESLSKAIYSHGYHVQAGLLRMVVREILGADAFSSFTFVFVEKSPPYDVRVMQLKDEDIDLGEALARKAIATVNECLKRNDWPGYDGFDKAISYAEMPGWAKTRIKIELEAAA</sequence>
<dbReference type="KEGG" id="aro:B0909_05400"/>
<dbReference type="Pfam" id="PF12684">
    <property type="entry name" value="DUF3799"/>
    <property type="match status" value="1"/>
</dbReference>
<accession>A0AAN2A1N1</accession>
<evidence type="ECO:0000259" key="1">
    <source>
        <dbReference type="Pfam" id="PF12684"/>
    </source>
</evidence>
<protein>
    <submittedName>
        <fullName evidence="2">Exodeoxyribonuclease 8</fullName>
    </submittedName>
</protein>
<organism evidence="2 3">
    <name type="scientific">Rhizobium rhizogenes</name>
    <name type="common">Agrobacterium rhizogenes</name>
    <dbReference type="NCBI Taxonomy" id="359"/>
    <lineage>
        <taxon>Bacteria</taxon>
        <taxon>Pseudomonadati</taxon>
        <taxon>Pseudomonadota</taxon>
        <taxon>Alphaproteobacteria</taxon>
        <taxon>Hyphomicrobiales</taxon>
        <taxon>Rhizobiaceae</taxon>
        <taxon>Rhizobium/Agrobacterium group</taxon>
        <taxon>Rhizobium</taxon>
    </lineage>
</organism>
<feature type="domain" description="Putative exodeoxyribonuclease 8 PDDEXK-like" evidence="1">
    <location>
        <begin position="90"/>
        <end position="306"/>
    </location>
</feature>